<proteinExistence type="predicted"/>
<dbReference type="EMBL" id="LAZR01015605">
    <property type="protein sequence ID" value="KKM08184.1"/>
    <property type="molecule type" value="Genomic_DNA"/>
</dbReference>
<reference evidence="1" key="1">
    <citation type="journal article" date="2015" name="Nature">
        <title>Complex archaea that bridge the gap between prokaryotes and eukaryotes.</title>
        <authorList>
            <person name="Spang A."/>
            <person name="Saw J.H."/>
            <person name="Jorgensen S.L."/>
            <person name="Zaremba-Niedzwiedzka K."/>
            <person name="Martijn J."/>
            <person name="Lind A.E."/>
            <person name="van Eijk R."/>
            <person name="Schleper C."/>
            <person name="Guy L."/>
            <person name="Ettema T.J."/>
        </authorList>
    </citation>
    <scope>NUCLEOTIDE SEQUENCE</scope>
</reference>
<comment type="caution">
    <text evidence="1">The sequence shown here is derived from an EMBL/GenBank/DDBJ whole genome shotgun (WGS) entry which is preliminary data.</text>
</comment>
<dbReference type="SUPFAM" id="SSF55166">
    <property type="entry name" value="Hedgehog/DD-peptidase"/>
    <property type="match status" value="1"/>
</dbReference>
<dbReference type="AlphaFoldDB" id="A0A0F9HAN0"/>
<evidence type="ECO:0000313" key="1">
    <source>
        <dbReference type="EMBL" id="KKM08184.1"/>
    </source>
</evidence>
<name>A0A0F9HAN0_9ZZZZ</name>
<dbReference type="Gene3D" id="3.30.1380.10">
    <property type="match status" value="1"/>
</dbReference>
<dbReference type="InterPro" id="IPR009045">
    <property type="entry name" value="Zn_M74/Hedgehog-like"/>
</dbReference>
<organism evidence="1">
    <name type="scientific">marine sediment metagenome</name>
    <dbReference type="NCBI Taxonomy" id="412755"/>
    <lineage>
        <taxon>unclassified sequences</taxon>
        <taxon>metagenomes</taxon>
        <taxon>ecological metagenomes</taxon>
    </lineage>
</organism>
<gene>
    <name evidence="1" type="ORF">LCGC14_1726340</name>
</gene>
<evidence type="ECO:0008006" key="2">
    <source>
        <dbReference type="Google" id="ProtNLM"/>
    </source>
</evidence>
<sequence>MSYVLGSKSQAKLDTCHPVLQEIVRSAIMVTPMDFTVLFGYRGEELQNDLYDEGRSKLRYPQSKHNRTDADGEQESWAIDLAPWFAASPHVRWSRPDEFRWLAGFIMGVGDRIARREGYTLRWGGDWDRDGDQGVQDNAFMDLPHIELIEL</sequence>
<protein>
    <recommendedName>
        <fullName evidence="2">Peptidase M15C domain-containing protein</fullName>
    </recommendedName>
</protein>
<accession>A0A0F9HAN0</accession>